<protein>
    <submittedName>
        <fullName evidence="1">Uncharacterized protein</fullName>
    </submittedName>
</protein>
<dbReference type="EMBL" id="JAHUTJ010018210">
    <property type="protein sequence ID" value="MED6271398.1"/>
    <property type="molecule type" value="Genomic_DNA"/>
</dbReference>
<gene>
    <name evidence="1" type="ORF">CHARACLAT_019761</name>
</gene>
<dbReference type="Proteomes" id="UP001352852">
    <property type="component" value="Unassembled WGS sequence"/>
</dbReference>
<reference evidence="1 2" key="1">
    <citation type="submission" date="2021-06" db="EMBL/GenBank/DDBJ databases">
        <authorList>
            <person name="Palmer J.M."/>
        </authorList>
    </citation>
    <scope>NUCLEOTIDE SEQUENCE [LARGE SCALE GENOMIC DNA]</scope>
    <source>
        <strain evidence="1 2">CL_MEX2019</strain>
        <tissue evidence="1">Muscle</tissue>
    </source>
</reference>
<evidence type="ECO:0000313" key="1">
    <source>
        <dbReference type="EMBL" id="MED6271398.1"/>
    </source>
</evidence>
<proteinExistence type="predicted"/>
<name>A0ABU7D890_9TELE</name>
<accession>A0ABU7D890</accession>
<keyword evidence="2" id="KW-1185">Reference proteome</keyword>
<evidence type="ECO:0000313" key="2">
    <source>
        <dbReference type="Proteomes" id="UP001352852"/>
    </source>
</evidence>
<comment type="caution">
    <text evidence="1">The sequence shown here is derived from an EMBL/GenBank/DDBJ whole genome shotgun (WGS) entry which is preliminary data.</text>
</comment>
<sequence>MACGKFSTGLLVGQQWLFFPTFFYPINRLSHLTLQSYHGPLGCCSDTCFTCLACQLNSNCNILSIFKRWIKVCSSKSLKFVILFYNLTLPSSSPQHFPGLSCSFVFMMLFFH</sequence>
<organism evidence="1 2">
    <name type="scientific">Characodon lateralis</name>
    <dbReference type="NCBI Taxonomy" id="208331"/>
    <lineage>
        <taxon>Eukaryota</taxon>
        <taxon>Metazoa</taxon>
        <taxon>Chordata</taxon>
        <taxon>Craniata</taxon>
        <taxon>Vertebrata</taxon>
        <taxon>Euteleostomi</taxon>
        <taxon>Actinopterygii</taxon>
        <taxon>Neopterygii</taxon>
        <taxon>Teleostei</taxon>
        <taxon>Neoteleostei</taxon>
        <taxon>Acanthomorphata</taxon>
        <taxon>Ovalentaria</taxon>
        <taxon>Atherinomorphae</taxon>
        <taxon>Cyprinodontiformes</taxon>
        <taxon>Goodeidae</taxon>
        <taxon>Characodon</taxon>
    </lineage>
</organism>